<keyword evidence="3 9" id="KW-0812">Transmembrane</keyword>
<dbReference type="InterPro" id="IPR001107">
    <property type="entry name" value="Band_7"/>
</dbReference>
<accession>A0A2R6X222</accession>
<comment type="subcellular location">
    <subcellularLocation>
        <location evidence="1">Endoplasmic reticulum membrane</location>
        <topology evidence="1">Single-pass type II membrane protein</topology>
    </subcellularLocation>
</comment>
<evidence type="ECO:0000256" key="1">
    <source>
        <dbReference type="ARBA" id="ARBA00004648"/>
    </source>
</evidence>
<dbReference type="CDD" id="cd03406">
    <property type="entry name" value="SPFH_like_u3"/>
    <property type="match status" value="1"/>
</dbReference>
<dbReference type="EMBL" id="KZ772713">
    <property type="protein sequence ID" value="PTQ40158.1"/>
    <property type="molecule type" value="Genomic_DNA"/>
</dbReference>
<dbReference type="Proteomes" id="UP000244005">
    <property type="component" value="Unassembled WGS sequence"/>
</dbReference>
<keyword evidence="12" id="KW-1185">Reference proteome</keyword>
<dbReference type="InterPro" id="IPR033294">
    <property type="entry name" value="Erlin1/2"/>
</dbReference>
<evidence type="ECO:0000313" key="11">
    <source>
        <dbReference type="EMBL" id="PTQ40158.1"/>
    </source>
</evidence>
<evidence type="ECO:0000256" key="3">
    <source>
        <dbReference type="ARBA" id="ARBA00022692"/>
    </source>
</evidence>
<keyword evidence="4" id="KW-0256">Endoplasmic reticulum</keyword>
<dbReference type="PANTHER" id="PTHR15351">
    <property type="entry name" value="ERLIN (ER LIPID RAFT ASSOCIATED PROTEIN) HOMOLOG"/>
    <property type="match status" value="1"/>
</dbReference>
<keyword evidence="8" id="KW-0325">Glycoprotein</keyword>
<organism evidence="11 12">
    <name type="scientific">Marchantia polymorpha</name>
    <name type="common">Common liverwort</name>
    <name type="synonym">Marchantia aquatica</name>
    <dbReference type="NCBI Taxonomy" id="3197"/>
    <lineage>
        <taxon>Eukaryota</taxon>
        <taxon>Viridiplantae</taxon>
        <taxon>Streptophyta</taxon>
        <taxon>Embryophyta</taxon>
        <taxon>Marchantiophyta</taxon>
        <taxon>Marchantiopsida</taxon>
        <taxon>Marchantiidae</taxon>
        <taxon>Marchantiales</taxon>
        <taxon>Marchantiaceae</taxon>
        <taxon>Marchantia</taxon>
    </lineage>
</organism>
<name>A0A2R6X222_MARPO</name>
<keyword evidence="6 9" id="KW-1133">Transmembrane helix</keyword>
<feature type="transmembrane region" description="Helical" evidence="9">
    <location>
        <begin position="25"/>
        <end position="45"/>
    </location>
</feature>
<dbReference type="InterPro" id="IPR036013">
    <property type="entry name" value="Band_7/SPFH_dom_sf"/>
</dbReference>
<dbReference type="Pfam" id="PF01145">
    <property type="entry name" value="Band_7"/>
    <property type="match status" value="1"/>
</dbReference>
<evidence type="ECO:0000256" key="4">
    <source>
        <dbReference type="ARBA" id="ARBA00022824"/>
    </source>
</evidence>
<gene>
    <name evidence="11" type="ORF">MARPO_0041s0056</name>
</gene>
<evidence type="ECO:0000256" key="7">
    <source>
        <dbReference type="ARBA" id="ARBA00023136"/>
    </source>
</evidence>
<sequence length="354" mass="40151">MNTAGPGTTARPPTMRPNAVEANPLPTLISVLGLIFAVLIPISIAGTNFGIVHQIPEGHVGVYWRGGALLKTISGPGFHLMMPFLTRYEPIQVTIQTDQVKDIPCGTKGGVMIYFEKIEVVNRLNREYVYDTILNYGVSYDKTWIYDKIHHEINQFCSSHSLQEVYIDQFDQIDETMKEAIQRDCTRYAPGIEIIGVRVTKPKIPSSIARNYEIMEEERTKVMIAVEKQKVAEKEAETLKKRAVTDAEKDAQVSAILMQQRVMEKESIMRQQKIEDEMYLAREKSLADANYYRVLREAEANKLKLTPEYLELRFIESIANNTKLFFGEKLPGMVWDQRLLGSFLSGVAPKGVEA</sequence>
<evidence type="ECO:0000256" key="6">
    <source>
        <dbReference type="ARBA" id="ARBA00022989"/>
    </source>
</evidence>
<dbReference type="GO" id="GO:0031625">
    <property type="term" value="F:ubiquitin protein ligase binding"/>
    <property type="evidence" value="ECO:0007669"/>
    <property type="project" value="InterPro"/>
</dbReference>
<dbReference type="PANTHER" id="PTHR15351:SF3">
    <property type="entry name" value="ERLIN"/>
    <property type="match status" value="1"/>
</dbReference>
<protein>
    <recommendedName>
        <fullName evidence="10">Band 7 domain-containing protein</fullName>
    </recommendedName>
</protein>
<reference evidence="11" key="2">
    <citation type="submission" date="2017-12" db="EMBL/GenBank/DDBJ databases">
        <title>WGS assembly of Marchantia polymorpha.</title>
        <authorList>
            <person name="Bowman J.L."/>
            <person name="Kohchi T."/>
            <person name="Yamato K.T."/>
            <person name="Jenkins J."/>
            <person name="Shu S."/>
            <person name="Ishizaki K."/>
            <person name="Yamaoka S."/>
            <person name="Nishihama R."/>
            <person name="Nakamura Y."/>
            <person name="Berger F."/>
            <person name="Adam C."/>
            <person name="Aki S.S."/>
            <person name="Althoff F."/>
            <person name="Araki T."/>
            <person name="Arteaga-Vazquez M.A."/>
            <person name="Balasubrmanian S."/>
            <person name="Bauer D."/>
            <person name="Boehm C.R."/>
            <person name="Briginshaw L."/>
            <person name="Caballero-Perez J."/>
            <person name="Catarino B."/>
            <person name="Chen F."/>
            <person name="Chiyoda S."/>
            <person name="Chovatia M."/>
            <person name="Davies K.M."/>
            <person name="Delmans M."/>
            <person name="Demura T."/>
            <person name="Dierschke T."/>
            <person name="Dolan L."/>
            <person name="Dorantes-Acosta A.E."/>
            <person name="Eklund D.M."/>
            <person name="Florent S.N."/>
            <person name="Flores-Sandoval E."/>
            <person name="Fujiyama A."/>
            <person name="Fukuzawa H."/>
            <person name="Galik B."/>
            <person name="Grimanelli D."/>
            <person name="Grimwood J."/>
            <person name="Grossniklaus U."/>
            <person name="Hamada T."/>
            <person name="Haseloff J."/>
            <person name="Hetherington A.J."/>
            <person name="Higo A."/>
            <person name="Hirakawa Y."/>
            <person name="Hundley H.N."/>
            <person name="Ikeda Y."/>
            <person name="Inoue K."/>
            <person name="Inoue S."/>
            <person name="Ishida S."/>
            <person name="Jia Q."/>
            <person name="Kakita M."/>
            <person name="Kanazawa T."/>
            <person name="Kawai Y."/>
            <person name="Kawashima T."/>
            <person name="Kennedy M."/>
            <person name="Kinose K."/>
            <person name="Kinoshita T."/>
            <person name="Kohara Y."/>
            <person name="Koide E."/>
            <person name="Komatsu K."/>
            <person name="Kopischke S."/>
            <person name="Kubo M."/>
            <person name="Kyozuka J."/>
            <person name="Lagercrantz U."/>
            <person name="Lin S.S."/>
            <person name="Lindquist E."/>
            <person name="Lipzen A.M."/>
            <person name="Lu C."/>
            <person name="Luna E.D."/>
            <person name="Martienssen R.A."/>
            <person name="Minamino N."/>
            <person name="Mizutani M."/>
            <person name="Mizutani M."/>
            <person name="Mochizuki N."/>
            <person name="Monte I."/>
            <person name="Mosher R."/>
            <person name="Nagasaki H."/>
            <person name="Nakagami H."/>
            <person name="Naramoto S."/>
            <person name="Nishitani K."/>
            <person name="Ohtani M."/>
            <person name="Okamoto T."/>
            <person name="Okumura M."/>
            <person name="Phillips J."/>
            <person name="Pollak B."/>
            <person name="Reinders A."/>
            <person name="Roevekamp M."/>
            <person name="Sano R."/>
            <person name="Sawa S."/>
            <person name="Schmid M.W."/>
            <person name="Shirakawa M."/>
            <person name="Solano R."/>
            <person name="Spunde A."/>
            <person name="Suetsugu N."/>
            <person name="Sugano S."/>
            <person name="Sugiyama A."/>
            <person name="Sun R."/>
            <person name="Suzuki Y."/>
            <person name="Takenaka M."/>
            <person name="Takezawa D."/>
            <person name="Tomogane H."/>
            <person name="Tsuzuki M."/>
            <person name="Ueda T."/>
            <person name="Umeda M."/>
            <person name="Ward J.M."/>
            <person name="Watanabe Y."/>
            <person name="Yazaki K."/>
            <person name="Yokoyama R."/>
            <person name="Yoshitake Y."/>
            <person name="Yotsui I."/>
            <person name="Zachgo S."/>
            <person name="Schmutz J."/>
        </authorList>
    </citation>
    <scope>NUCLEOTIDE SEQUENCE [LARGE SCALE GENOMIC DNA]</scope>
    <source>
        <strain evidence="11">Tak-1</strain>
    </source>
</reference>
<proteinExistence type="inferred from homology"/>
<dbReference type="Gramene" id="Mp4g17750.1">
    <property type="protein sequence ID" value="Mp4g17750.1.cds"/>
    <property type="gene ID" value="Mp4g17750"/>
</dbReference>
<keyword evidence="5" id="KW-0735">Signal-anchor</keyword>
<reference evidence="12" key="1">
    <citation type="journal article" date="2017" name="Cell">
        <title>Insights into land plant evolution garnered from the Marchantia polymorpha genome.</title>
        <authorList>
            <person name="Bowman J.L."/>
            <person name="Kohchi T."/>
            <person name="Yamato K.T."/>
            <person name="Jenkins J."/>
            <person name="Shu S."/>
            <person name="Ishizaki K."/>
            <person name="Yamaoka S."/>
            <person name="Nishihama R."/>
            <person name="Nakamura Y."/>
            <person name="Berger F."/>
            <person name="Adam C."/>
            <person name="Aki S.S."/>
            <person name="Althoff F."/>
            <person name="Araki T."/>
            <person name="Arteaga-Vazquez M.A."/>
            <person name="Balasubrmanian S."/>
            <person name="Barry K."/>
            <person name="Bauer D."/>
            <person name="Boehm C.R."/>
            <person name="Briginshaw L."/>
            <person name="Caballero-Perez J."/>
            <person name="Catarino B."/>
            <person name="Chen F."/>
            <person name="Chiyoda S."/>
            <person name="Chovatia M."/>
            <person name="Davies K.M."/>
            <person name="Delmans M."/>
            <person name="Demura T."/>
            <person name="Dierschke T."/>
            <person name="Dolan L."/>
            <person name="Dorantes-Acosta A.E."/>
            <person name="Eklund D.M."/>
            <person name="Florent S.N."/>
            <person name="Flores-Sandoval E."/>
            <person name="Fujiyama A."/>
            <person name="Fukuzawa H."/>
            <person name="Galik B."/>
            <person name="Grimanelli D."/>
            <person name="Grimwood J."/>
            <person name="Grossniklaus U."/>
            <person name="Hamada T."/>
            <person name="Haseloff J."/>
            <person name="Hetherington A.J."/>
            <person name="Higo A."/>
            <person name="Hirakawa Y."/>
            <person name="Hundley H.N."/>
            <person name="Ikeda Y."/>
            <person name="Inoue K."/>
            <person name="Inoue S.I."/>
            <person name="Ishida S."/>
            <person name="Jia Q."/>
            <person name="Kakita M."/>
            <person name="Kanazawa T."/>
            <person name="Kawai Y."/>
            <person name="Kawashima T."/>
            <person name="Kennedy M."/>
            <person name="Kinose K."/>
            <person name="Kinoshita T."/>
            <person name="Kohara Y."/>
            <person name="Koide E."/>
            <person name="Komatsu K."/>
            <person name="Kopischke S."/>
            <person name="Kubo M."/>
            <person name="Kyozuka J."/>
            <person name="Lagercrantz U."/>
            <person name="Lin S.S."/>
            <person name="Lindquist E."/>
            <person name="Lipzen A.M."/>
            <person name="Lu C.W."/>
            <person name="De Luna E."/>
            <person name="Martienssen R.A."/>
            <person name="Minamino N."/>
            <person name="Mizutani M."/>
            <person name="Mizutani M."/>
            <person name="Mochizuki N."/>
            <person name="Monte I."/>
            <person name="Mosher R."/>
            <person name="Nagasaki H."/>
            <person name="Nakagami H."/>
            <person name="Naramoto S."/>
            <person name="Nishitani K."/>
            <person name="Ohtani M."/>
            <person name="Okamoto T."/>
            <person name="Okumura M."/>
            <person name="Phillips J."/>
            <person name="Pollak B."/>
            <person name="Reinders A."/>
            <person name="Rovekamp M."/>
            <person name="Sano R."/>
            <person name="Sawa S."/>
            <person name="Schmid M.W."/>
            <person name="Shirakawa M."/>
            <person name="Solano R."/>
            <person name="Spunde A."/>
            <person name="Suetsugu N."/>
            <person name="Sugano S."/>
            <person name="Sugiyama A."/>
            <person name="Sun R."/>
            <person name="Suzuki Y."/>
            <person name="Takenaka M."/>
            <person name="Takezawa D."/>
            <person name="Tomogane H."/>
            <person name="Tsuzuki M."/>
            <person name="Ueda T."/>
            <person name="Umeda M."/>
            <person name="Ward J.M."/>
            <person name="Watanabe Y."/>
            <person name="Yazaki K."/>
            <person name="Yokoyama R."/>
            <person name="Yoshitake Y."/>
            <person name="Yotsui I."/>
            <person name="Zachgo S."/>
            <person name="Schmutz J."/>
        </authorList>
    </citation>
    <scope>NUCLEOTIDE SEQUENCE [LARGE SCALE GENOMIC DNA]</scope>
    <source>
        <strain evidence="12">Tak-1</strain>
    </source>
</reference>
<comment type="similarity">
    <text evidence="2">Belongs to the band 7/mec-2 family.</text>
</comment>
<dbReference type="GO" id="GO:0005789">
    <property type="term" value="C:endoplasmic reticulum membrane"/>
    <property type="evidence" value="ECO:0000318"/>
    <property type="project" value="GO_Central"/>
</dbReference>
<dbReference type="AlphaFoldDB" id="A0A2R6X222"/>
<evidence type="ECO:0000313" key="12">
    <source>
        <dbReference type="Proteomes" id="UP000244005"/>
    </source>
</evidence>
<dbReference type="GO" id="GO:0032933">
    <property type="term" value="P:SREBP signaling pathway"/>
    <property type="evidence" value="ECO:0000318"/>
    <property type="project" value="GO_Central"/>
</dbReference>
<evidence type="ECO:0000256" key="9">
    <source>
        <dbReference type="SAM" id="Phobius"/>
    </source>
</evidence>
<dbReference type="OrthoDB" id="77368at2759"/>
<dbReference type="EMBL" id="KZ772713">
    <property type="protein sequence ID" value="PTQ40159.1"/>
    <property type="molecule type" value="Genomic_DNA"/>
</dbReference>
<evidence type="ECO:0000259" key="10">
    <source>
        <dbReference type="SMART" id="SM00244"/>
    </source>
</evidence>
<evidence type="ECO:0000256" key="8">
    <source>
        <dbReference type="ARBA" id="ARBA00023180"/>
    </source>
</evidence>
<dbReference type="GO" id="GO:0015485">
    <property type="term" value="F:cholesterol binding"/>
    <property type="evidence" value="ECO:0000318"/>
    <property type="project" value="GO_Central"/>
</dbReference>
<keyword evidence="7 9" id="KW-0472">Membrane</keyword>
<dbReference type="OMA" id="YNMVRNF"/>
<evidence type="ECO:0000256" key="5">
    <source>
        <dbReference type="ARBA" id="ARBA00022968"/>
    </source>
</evidence>
<dbReference type="SUPFAM" id="SSF117892">
    <property type="entry name" value="Band 7/SPFH domain"/>
    <property type="match status" value="1"/>
</dbReference>
<dbReference type="SMART" id="SM00244">
    <property type="entry name" value="PHB"/>
    <property type="match status" value="1"/>
</dbReference>
<feature type="domain" description="Band 7" evidence="10">
    <location>
        <begin position="50"/>
        <end position="216"/>
    </location>
</feature>
<evidence type="ECO:0000256" key="2">
    <source>
        <dbReference type="ARBA" id="ARBA00008164"/>
    </source>
</evidence>